<dbReference type="AlphaFoldDB" id="A0A251PPV8"/>
<evidence type="ECO:0000313" key="2">
    <source>
        <dbReference type="Proteomes" id="UP000006882"/>
    </source>
</evidence>
<dbReference type="Pfam" id="PF14223">
    <property type="entry name" value="Retrotran_gag_2"/>
    <property type="match status" value="1"/>
</dbReference>
<reference evidence="1 2" key="1">
    <citation type="journal article" date="2013" name="Nat. Genet.">
        <title>The high-quality draft genome of peach (Prunus persica) identifies unique patterns of genetic diversity, domestication and genome evolution.</title>
        <authorList>
            <consortium name="International Peach Genome Initiative"/>
            <person name="Verde I."/>
            <person name="Abbott A.G."/>
            <person name="Scalabrin S."/>
            <person name="Jung S."/>
            <person name="Shu S."/>
            <person name="Marroni F."/>
            <person name="Zhebentyayeva T."/>
            <person name="Dettori M.T."/>
            <person name="Grimwood J."/>
            <person name="Cattonaro F."/>
            <person name="Zuccolo A."/>
            <person name="Rossini L."/>
            <person name="Jenkins J."/>
            <person name="Vendramin E."/>
            <person name="Meisel L.A."/>
            <person name="Decroocq V."/>
            <person name="Sosinski B."/>
            <person name="Prochnik S."/>
            <person name="Mitros T."/>
            <person name="Policriti A."/>
            <person name="Cipriani G."/>
            <person name="Dondini L."/>
            <person name="Ficklin S."/>
            <person name="Goodstein D.M."/>
            <person name="Xuan P."/>
            <person name="Del Fabbro C."/>
            <person name="Aramini V."/>
            <person name="Copetti D."/>
            <person name="Gonzalez S."/>
            <person name="Horner D.S."/>
            <person name="Falchi R."/>
            <person name="Lucas S."/>
            <person name="Mica E."/>
            <person name="Maldonado J."/>
            <person name="Lazzari B."/>
            <person name="Bielenberg D."/>
            <person name="Pirona R."/>
            <person name="Miculan M."/>
            <person name="Barakat A."/>
            <person name="Testolin R."/>
            <person name="Stella A."/>
            <person name="Tartarini S."/>
            <person name="Tonutti P."/>
            <person name="Arus P."/>
            <person name="Orellana A."/>
            <person name="Wells C."/>
            <person name="Main D."/>
            <person name="Vizzotto G."/>
            <person name="Silva H."/>
            <person name="Salamini F."/>
            <person name="Schmutz J."/>
            <person name="Morgante M."/>
            <person name="Rokhsar D.S."/>
        </authorList>
    </citation>
    <scope>NUCLEOTIDE SEQUENCE [LARGE SCALE GENOMIC DNA]</scope>
    <source>
        <strain evidence="2">cv. Nemared</strain>
    </source>
</reference>
<keyword evidence="2" id="KW-1185">Reference proteome</keyword>
<evidence type="ECO:0000313" key="1">
    <source>
        <dbReference type="EMBL" id="ONI13616.1"/>
    </source>
</evidence>
<organism evidence="1 2">
    <name type="scientific">Prunus persica</name>
    <name type="common">Peach</name>
    <name type="synonym">Amygdalus persica</name>
    <dbReference type="NCBI Taxonomy" id="3760"/>
    <lineage>
        <taxon>Eukaryota</taxon>
        <taxon>Viridiplantae</taxon>
        <taxon>Streptophyta</taxon>
        <taxon>Embryophyta</taxon>
        <taxon>Tracheophyta</taxon>
        <taxon>Spermatophyta</taxon>
        <taxon>Magnoliopsida</taxon>
        <taxon>eudicotyledons</taxon>
        <taxon>Gunneridae</taxon>
        <taxon>Pentapetalae</taxon>
        <taxon>rosids</taxon>
        <taxon>fabids</taxon>
        <taxon>Rosales</taxon>
        <taxon>Rosaceae</taxon>
        <taxon>Amygdaloideae</taxon>
        <taxon>Amygdaleae</taxon>
        <taxon>Prunus</taxon>
    </lineage>
</organism>
<gene>
    <name evidence="1" type="ORF">PRUPE_4G233400</name>
</gene>
<protein>
    <submittedName>
        <fullName evidence="1">Uncharacterized protein</fullName>
    </submittedName>
</protein>
<dbReference type="EMBL" id="CM007654">
    <property type="protein sequence ID" value="ONI13616.1"/>
    <property type="molecule type" value="Genomic_DNA"/>
</dbReference>
<sequence length="121" mass="14366">MVSVKVELKPFTDKENFMLWQRRMTLLACKKKKLKTMKDVEWEDLEELARVSIEQHLSDKVLCNAMEDAVKHAWEKLEEMFASIYLSKKLFLNEEFHSLKIEEGTNMIKHISAFNWCIADL</sequence>
<accession>A0A251PPV8</accession>
<dbReference type="Proteomes" id="UP000006882">
    <property type="component" value="Chromosome G4"/>
</dbReference>
<name>A0A251PPV8_PRUPE</name>
<proteinExistence type="predicted"/>
<dbReference type="Gramene" id="ONI13616">
    <property type="protein sequence ID" value="ONI13616"/>
    <property type="gene ID" value="PRUPE_4G233400"/>
</dbReference>